<evidence type="ECO:0000313" key="2">
    <source>
        <dbReference type="EMBL" id="KIP06472.1"/>
    </source>
</evidence>
<keyword evidence="3" id="KW-1185">Reference proteome</keyword>
<evidence type="ECO:0000256" key="1">
    <source>
        <dbReference type="SAM" id="MobiDB-lite"/>
    </source>
</evidence>
<feature type="region of interest" description="Disordered" evidence="1">
    <location>
        <begin position="1"/>
        <end position="48"/>
    </location>
</feature>
<accession>A0A0C3S6Y5</accession>
<dbReference type="AlphaFoldDB" id="A0A0C3S6Y5"/>
<reference evidence="2 3" key="1">
    <citation type="journal article" date="2014" name="PLoS Genet.">
        <title>Analysis of the Phlebiopsis gigantea genome, transcriptome and secretome provides insight into its pioneer colonization strategies of wood.</title>
        <authorList>
            <person name="Hori C."/>
            <person name="Ishida T."/>
            <person name="Igarashi K."/>
            <person name="Samejima M."/>
            <person name="Suzuki H."/>
            <person name="Master E."/>
            <person name="Ferreira P."/>
            <person name="Ruiz-Duenas F.J."/>
            <person name="Held B."/>
            <person name="Canessa P."/>
            <person name="Larrondo L.F."/>
            <person name="Schmoll M."/>
            <person name="Druzhinina I.S."/>
            <person name="Kubicek C.P."/>
            <person name="Gaskell J.A."/>
            <person name="Kersten P."/>
            <person name="St John F."/>
            <person name="Glasner J."/>
            <person name="Sabat G."/>
            <person name="Splinter BonDurant S."/>
            <person name="Syed K."/>
            <person name="Yadav J."/>
            <person name="Mgbeahuruike A.C."/>
            <person name="Kovalchuk A."/>
            <person name="Asiegbu F.O."/>
            <person name="Lackner G."/>
            <person name="Hoffmeister D."/>
            <person name="Rencoret J."/>
            <person name="Gutierrez A."/>
            <person name="Sun H."/>
            <person name="Lindquist E."/>
            <person name="Barry K."/>
            <person name="Riley R."/>
            <person name="Grigoriev I.V."/>
            <person name="Henrissat B."/>
            <person name="Kues U."/>
            <person name="Berka R.M."/>
            <person name="Martinez A.T."/>
            <person name="Covert S.F."/>
            <person name="Blanchette R.A."/>
            <person name="Cullen D."/>
        </authorList>
    </citation>
    <scope>NUCLEOTIDE SEQUENCE [LARGE SCALE GENOMIC DNA]</scope>
    <source>
        <strain evidence="2 3">11061_1 CR5-6</strain>
    </source>
</reference>
<protein>
    <submittedName>
        <fullName evidence="2">Uncharacterized protein</fullName>
    </submittedName>
</protein>
<organism evidence="2 3">
    <name type="scientific">Phlebiopsis gigantea (strain 11061_1 CR5-6)</name>
    <name type="common">White-rot fungus</name>
    <name type="synonym">Peniophora gigantea</name>
    <dbReference type="NCBI Taxonomy" id="745531"/>
    <lineage>
        <taxon>Eukaryota</taxon>
        <taxon>Fungi</taxon>
        <taxon>Dikarya</taxon>
        <taxon>Basidiomycota</taxon>
        <taxon>Agaricomycotina</taxon>
        <taxon>Agaricomycetes</taxon>
        <taxon>Polyporales</taxon>
        <taxon>Phanerochaetaceae</taxon>
        <taxon>Phlebiopsis</taxon>
    </lineage>
</organism>
<dbReference type="Proteomes" id="UP000053257">
    <property type="component" value="Unassembled WGS sequence"/>
</dbReference>
<dbReference type="EMBL" id="KN840517">
    <property type="protein sequence ID" value="KIP06472.1"/>
    <property type="molecule type" value="Genomic_DNA"/>
</dbReference>
<sequence length="130" mass="14059">MKPPSRDGLNPRGPVQRTRSTAQAIRHRPATLQHDRAPRARHASEQAPTGTVLSALLSAQVAALARSSADVRGDIIDESRYTVTADRRLSHAAGASLEIKRPTVFWSPWAGLPRAQDCSRAARICACSPM</sequence>
<evidence type="ECO:0000313" key="3">
    <source>
        <dbReference type="Proteomes" id="UP000053257"/>
    </source>
</evidence>
<name>A0A0C3S6Y5_PHLG1</name>
<proteinExistence type="predicted"/>
<dbReference type="HOGENOM" id="CLU_1938926_0_0_1"/>
<feature type="compositionally biased region" description="Basic and acidic residues" evidence="1">
    <location>
        <begin position="33"/>
        <end position="44"/>
    </location>
</feature>
<gene>
    <name evidence="2" type="ORF">PHLGIDRAFT_459495</name>
</gene>